<gene>
    <name evidence="2" type="ORF">V1I91_08205</name>
</gene>
<dbReference type="Pfam" id="PF20027">
    <property type="entry name" value="DUF6435"/>
    <property type="match status" value="1"/>
</dbReference>
<dbReference type="RefSeq" id="WP_272650864.1">
    <property type="nucleotide sequence ID" value="NZ_JAZDDG010000003.1"/>
</dbReference>
<protein>
    <submittedName>
        <fullName evidence="2">Lacal_2735 family protein</fullName>
    </submittedName>
</protein>
<dbReference type="Proteomes" id="UP001356308">
    <property type="component" value="Unassembled WGS sequence"/>
</dbReference>
<evidence type="ECO:0000256" key="1">
    <source>
        <dbReference type="SAM" id="Coils"/>
    </source>
</evidence>
<evidence type="ECO:0000313" key="3">
    <source>
        <dbReference type="Proteomes" id="UP001356308"/>
    </source>
</evidence>
<organism evidence="2 3">
    <name type="scientific">Maribacter cobaltidurans</name>
    <dbReference type="NCBI Taxonomy" id="1178778"/>
    <lineage>
        <taxon>Bacteria</taxon>
        <taxon>Pseudomonadati</taxon>
        <taxon>Bacteroidota</taxon>
        <taxon>Flavobacteriia</taxon>
        <taxon>Flavobacteriales</taxon>
        <taxon>Flavobacteriaceae</taxon>
        <taxon>Maribacter</taxon>
    </lineage>
</organism>
<proteinExistence type="predicted"/>
<keyword evidence="3" id="KW-1185">Reference proteome</keyword>
<dbReference type="EMBL" id="JAZDDG010000003">
    <property type="protein sequence ID" value="MEE1976050.1"/>
    <property type="molecule type" value="Genomic_DNA"/>
</dbReference>
<dbReference type="InterPro" id="IPR045493">
    <property type="entry name" value="DUF6435"/>
</dbReference>
<accession>A0ABU7IT44</accession>
<reference evidence="2 3" key="1">
    <citation type="submission" date="2024-01" db="EMBL/GenBank/DDBJ databases">
        <title>Maribacter spp. originated from different algae showed divergent polysaccharides utilization ability.</title>
        <authorList>
            <person name="Wang H."/>
            <person name="Wu Y."/>
        </authorList>
    </citation>
    <scope>NUCLEOTIDE SEQUENCE [LARGE SCALE GENOMIC DNA]</scope>
    <source>
        <strain evidence="2 3">PR1</strain>
    </source>
</reference>
<comment type="caution">
    <text evidence="2">The sequence shown here is derived from an EMBL/GenBank/DDBJ whole genome shotgun (WGS) entry which is preliminary data.</text>
</comment>
<sequence>MFGLFKKKTELEKLEEKNRKLLKEAFNLSKTDRKASDNKYAEADIIQKKIEELSKN</sequence>
<dbReference type="NCBIfam" id="NF033487">
    <property type="entry name" value="Lacal_2735_fam"/>
    <property type="match status" value="1"/>
</dbReference>
<evidence type="ECO:0000313" key="2">
    <source>
        <dbReference type="EMBL" id="MEE1976050.1"/>
    </source>
</evidence>
<keyword evidence="1" id="KW-0175">Coiled coil</keyword>
<feature type="coiled-coil region" evidence="1">
    <location>
        <begin position="4"/>
        <end position="31"/>
    </location>
</feature>
<name>A0ABU7IT44_9FLAO</name>